<feature type="transmembrane region" description="Helical" evidence="1">
    <location>
        <begin position="38"/>
        <end position="58"/>
    </location>
</feature>
<proteinExistence type="predicted"/>
<gene>
    <name evidence="2" type="ORF">QFI96_016790</name>
</gene>
<keyword evidence="3" id="KW-1185">Reference proteome</keyword>
<reference evidence="2 3" key="1">
    <citation type="submission" date="2024-04" db="EMBL/GenBank/DDBJ databases">
        <title>Two novel Raoultella species associated with bleeding cankers of broadleaf hosts, Raoultella scottia sp. nov. and Raoultella lignicola sp. nov.</title>
        <authorList>
            <person name="Brady C.L."/>
        </authorList>
    </citation>
    <scope>NUCLEOTIDE SEQUENCE [LARGE SCALE GENOMIC DNA]</scope>
    <source>
        <strain evidence="2 3">TW_WC1a.1</strain>
    </source>
</reference>
<protein>
    <recommendedName>
        <fullName evidence="4">DUF2628 domain-containing protein</fullName>
    </recommendedName>
</protein>
<evidence type="ECO:0000256" key="1">
    <source>
        <dbReference type="SAM" id="Phobius"/>
    </source>
</evidence>
<feature type="transmembrane region" description="Helical" evidence="1">
    <location>
        <begin position="70"/>
        <end position="92"/>
    </location>
</feature>
<evidence type="ECO:0008006" key="4">
    <source>
        <dbReference type="Google" id="ProtNLM"/>
    </source>
</evidence>
<keyword evidence="1" id="KW-1133">Transmembrane helix</keyword>
<keyword evidence="1" id="KW-0812">Transmembrane</keyword>
<organism evidence="2 3">
    <name type="scientific">Raoultella lignicola</name>
    <dbReference type="NCBI Taxonomy" id="3040939"/>
    <lineage>
        <taxon>Bacteria</taxon>
        <taxon>Pseudomonadati</taxon>
        <taxon>Pseudomonadota</taxon>
        <taxon>Gammaproteobacteria</taxon>
        <taxon>Enterobacterales</taxon>
        <taxon>Enterobacteriaceae</taxon>
        <taxon>Klebsiella/Raoultella group</taxon>
        <taxon>Raoultella</taxon>
    </lineage>
</organism>
<accession>A0ABU9FAG3</accession>
<name>A0ABU9FAG3_9ENTR</name>
<evidence type="ECO:0000313" key="2">
    <source>
        <dbReference type="EMBL" id="MEL0553357.1"/>
    </source>
</evidence>
<keyword evidence="1" id="KW-0472">Membrane</keyword>
<dbReference type="RefSeq" id="WP_154143833.1">
    <property type="nucleotide sequence ID" value="NZ_JARXNK020000104.1"/>
</dbReference>
<feature type="transmembrane region" description="Helical" evidence="1">
    <location>
        <begin position="133"/>
        <end position="151"/>
    </location>
</feature>
<evidence type="ECO:0000313" key="3">
    <source>
        <dbReference type="Proteomes" id="UP001312893"/>
    </source>
</evidence>
<sequence>MKIYWTRKSIPELAGLPPSVRSKNFRDAYRAIATHREYWVGLMIAFVWYLFSVMAFDYFVPGAKTFSRGILRLLVSMYPGLFIWSQFTIYGMRKHYRHLLVRGANRDNESESDRMIREADATEYAQWRPVRRGIVIILVIAGLYIFGSLIITTG</sequence>
<comment type="caution">
    <text evidence="2">The sequence shown here is derived from an EMBL/GenBank/DDBJ whole genome shotgun (WGS) entry which is preliminary data.</text>
</comment>
<dbReference type="EMBL" id="JARXNK020000104">
    <property type="protein sequence ID" value="MEL0553357.1"/>
    <property type="molecule type" value="Genomic_DNA"/>
</dbReference>
<dbReference type="Proteomes" id="UP001312893">
    <property type="component" value="Unassembled WGS sequence"/>
</dbReference>